<proteinExistence type="predicted"/>
<comment type="caution">
    <text evidence="2">The sequence shown here is derived from an EMBL/GenBank/DDBJ whole genome shotgun (WGS) entry which is preliminary data.</text>
</comment>
<accession>A0ABV6TWT6</accession>
<name>A0ABV6TWT6_9ACTN</name>
<dbReference type="EMBL" id="JBHMQV010000010">
    <property type="protein sequence ID" value="MFC0850241.1"/>
    <property type="molecule type" value="Genomic_DNA"/>
</dbReference>
<feature type="compositionally biased region" description="Pro residues" evidence="1">
    <location>
        <begin position="57"/>
        <end position="66"/>
    </location>
</feature>
<keyword evidence="3" id="KW-1185">Reference proteome</keyword>
<protein>
    <submittedName>
        <fullName evidence="2">Uncharacterized protein</fullName>
    </submittedName>
</protein>
<gene>
    <name evidence="2" type="ORF">ACFH04_41955</name>
</gene>
<feature type="region of interest" description="Disordered" evidence="1">
    <location>
        <begin position="52"/>
        <end position="88"/>
    </location>
</feature>
<dbReference type="RefSeq" id="WP_394324476.1">
    <property type="nucleotide sequence ID" value="NZ_JBHMQV010000010.1"/>
</dbReference>
<dbReference type="Proteomes" id="UP001589887">
    <property type="component" value="Unassembled WGS sequence"/>
</dbReference>
<sequence>MNRPDTVVLGLGLATLVPDNGITAMNVADVDGVKVAGLLIDAGSTNSALLMRSAPRARPPGTPPTRPRCTTSSSASAARASAGPPRAW</sequence>
<evidence type="ECO:0000313" key="2">
    <source>
        <dbReference type="EMBL" id="MFC0850241.1"/>
    </source>
</evidence>
<reference evidence="2 3" key="1">
    <citation type="submission" date="2024-09" db="EMBL/GenBank/DDBJ databases">
        <authorList>
            <person name="Sun Q."/>
            <person name="Mori K."/>
        </authorList>
    </citation>
    <scope>NUCLEOTIDE SEQUENCE [LARGE SCALE GENOMIC DNA]</scope>
    <source>
        <strain evidence="2 3">JCM 4557</strain>
    </source>
</reference>
<evidence type="ECO:0000313" key="3">
    <source>
        <dbReference type="Proteomes" id="UP001589887"/>
    </source>
</evidence>
<organism evidence="2 3">
    <name type="scientific">Streptomyces noboritoensis</name>
    <dbReference type="NCBI Taxonomy" id="67337"/>
    <lineage>
        <taxon>Bacteria</taxon>
        <taxon>Bacillati</taxon>
        <taxon>Actinomycetota</taxon>
        <taxon>Actinomycetes</taxon>
        <taxon>Kitasatosporales</taxon>
        <taxon>Streptomycetaceae</taxon>
        <taxon>Streptomyces</taxon>
    </lineage>
</organism>
<evidence type="ECO:0000256" key="1">
    <source>
        <dbReference type="SAM" id="MobiDB-lite"/>
    </source>
</evidence>
<feature type="compositionally biased region" description="Low complexity" evidence="1">
    <location>
        <begin position="67"/>
        <end position="88"/>
    </location>
</feature>